<keyword evidence="1" id="KW-1133">Transmembrane helix</keyword>
<reference evidence="2" key="1">
    <citation type="submission" date="2014-09" db="EMBL/GenBank/DDBJ databases">
        <authorList>
            <person name="Magalhaes I.L.F."/>
            <person name="Oliveira U."/>
            <person name="Santos F.R."/>
            <person name="Vidigal T.H.D.A."/>
            <person name="Brescovit A.D."/>
            <person name="Santos A.J."/>
        </authorList>
    </citation>
    <scope>NUCLEOTIDE SEQUENCE</scope>
    <source>
        <tissue evidence="2">Shoot tissue taken approximately 20 cm above the soil surface</tissue>
    </source>
</reference>
<accession>A0A0A9GRX0</accession>
<name>A0A0A9GRX0_ARUDO</name>
<keyword evidence="1" id="KW-0472">Membrane</keyword>
<proteinExistence type="predicted"/>
<protein>
    <submittedName>
        <fullName evidence="2">Uncharacterized protein</fullName>
    </submittedName>
</protein>
<organism evidence="2">
    <name type="scientific">Arundo donax</name>
    <name type="common">Giant reed</name>
    <name type="synonym">Donax arundinaceus</name>
    <dbReference type="NCBI Taxonomy" id="35708"/>
    <lineage>
        <taxon>Eukaryota</taxon>
        <taxon>Viridiplantae</taxon>
        <taxon>Streptophyta</taxon>
        <taxon>Embryophyta</taxon>
        <taxon>Tracheophyta</taxon>
        <taxon>Spermatophyta</taxon>
        <taxon>Magnoliopsida</taxon>
        <taxon>Liliopsida</taxon>
        <taxon>Poales</taxon>
        <taxon>Poaceae</taxon>
        <taxon>PACMAD clade</taxon>
        <taxon>Arundinoideae</taxon>
        <taxon>Arundineae</taxon>
        <taxon>Arundo</taxon>
    </lineage>
</organism>
<sequence length="33" mass="3674">MLKQKISEEVTYLGFPVILLCLTLTSDFLSALS</sequence>
<evidence type="ECO:0000313" key="2">
    <source>
        <dbReference type="EMBL" id="JAE26134.1"/>
    </source>
</evidence>
<feature type="transmembrane region" description="Helical" evidence="1">
    <location>
        <begin position="12"/>
        <end position="32"/>
    </location>
</feature>
<dbReference type="AlphaFoldDB" id="A0A0A9GRX0"/>
<keyword evidence="1" id="KW-0812">Transmembrane</keyword>
<dbReference type="EMBL" id="GBRH01171762">
    <property type="protein sequence ID" value="JAE26134.1"/>
    <property type="molecule type" value="Transcribed_RNA"/>
</dbReference>
<reference evidence="2" key="2">
    <citation type="journal article" date="2015" name="Data Brief">
        <title>Shoot transcriptome of the giant reed, Arundo donax.</title>
        <authorList>
            <person name="Barrero R.A."/>
            <person name="Guerrero F.D."/>
            <person name="Moolhuijzen P."/>
            <person name="Goolsby J.A."/>
            <person name="Tidwell J."/>
            <person name="Bellgard S.E."/>
            <person name="Bellgard M.I."/>
        </authorList>
    </citation>
    <scope>NUCLEOTIDE SEQUENCE</scope>
    <source>
        <tissue evidence="2">Shoot tissue taken approximately 20 cm above the soil surface</tissue>
    </source>
</reference>
<evidence type="ECO:0000256" key="1">
    <source>
        <dbReference type="SAM" id="Phobius"/>
    </source>
</evidence>